<protein>
    <recommendedName>
        <fullName evidence="3">Lipoprotein</fullName>
    </recommendedName>
</protein>
<evidence type="ECO:0008006" key="3">
    <source>
        <dbReference type="Google" id="ProtNLM"/>
    </source>
</evidence>
<dbReference type="EMBL" id="MT684598">
    <property type="protein sequence ID" value="QNN99329.1"/>
    <property type="molecule type" value="Genomic_DNA"/>
</dbReference>
<dbReference type="KEGG" id="vg:77927552"/>
<dbReference type="RefSeq" id="YP_010651836.1">
    <property type="nucleotide sequence ID" value="NC_070783.1"/>
</dbReference>
<organism evidence="1 2">
    <name type="scientific">Streptomyces phage Faust</name>
    <dbReference type="NCBI Taxonomy" id="2767565"/>
    <lineage>
        <taxon>Viruses</taxon>
        <taxon>Duplodnaviria</taxon>
        <taxon>Heunggongvirae</taxon>
        <taxon>Uroviricota</taxon>
        <taxon>Caudoviricetes</taxon>
        <taxon>Stanwilliamsviridae</taxon>
        <taxon>Loccivirinae</taxon>
        <taxon>Faustvirus</taxon>
        <taxon>Faustvirus faust</taxon>
    </lineage>
</organism>
<proteinExistence type="predicted"/>
<evidence type="ECO:0000313" key="2">
    <source>
        <dbReference type="Proteomes" id="UP000516151"/>
    </source>
</evidence>
<sequence>MNRRTAVVLSAAFAGTIVLTGCGSVGKTNNPKVTGMVVEREQELDKWGGTEYQLTITTDRKAIRRKEARSGMKTKEINVSNKVYESCGLKDMYKNGNC</sequence>
<dbReference type="GeneID" id="77927552"/>
<evidence type="ECO:0000313" key="1">
    <source>
        <dbReference type="EMBL" id="QNN99329.1"/>
    </source>
</evidence>
<gene>
    <name evidence="1" type="primary">257</name>
    <name evidence="1" type="ORF">SEA_FAUST_257</name>
</gene>
<name>A0A7G9UZ74_9CAUD</name>
<reference evidence="1 2" key="1">
    <citation type="submission" date="2020-06" db="EMBL/GenBank/DDBJ databases">
        <authorList>
            <person name="Arora M.N."/>
            <person name="Dalling M.T."/>
            <person name="Dawson S.P.M."/>
            <person name="Elia S.N."/>
            <person name="Burke B."/>
            <person name="Shaffer C.D."/>
            <person name="Weston-Hafer K.A."/>
            <person name="Garlena R.A."/>
            <person name="Russell D.A."/>
            <person name="Pope W.H."/>
            <person name="Jacobs-Sera D."/>
            <person name="Hatfull G.F."/>
        </authorList>
    </citation>
    <scope>NUCLEOTIDE SEQUENCE [LARGE SCALE GENOMIC DNA]</scope>
</reference>
<dbReference type="Proteomes" id="UP000516151">
    <property type="component" value="Segment"/>
</dbReference>
<accession>A0A7G9UZ74</accession>
<dbReference type="PROSITE" id="PS51257">
    <property type="entry name" value="PROKAR_LIPOPROTEIN"/>
    <property type="match status" value="1"/>
</dbReference>
<keyword evidence="2" id="KW-1185">Reference proteome</keyword>